<comment type="catalytic activity">
    <reaction evidence="6">
        <text>N(2)-formyl-N(1)-(5-phospho-beta-D-ribosyl)glycinamide + L-glutamine + ATP + H2O = 2-formamido-N(1)-(5-O-phospho-beta-D-ribosyl)acetamidine + L-glutamate + ADP + phosphate + H(+)</text>
        <dbReference type="Rhea" id="RHEA:17129"/>
        <dbReference type="ChEBI" id="CHEBI:15377"/>
        <dbReference type="ChEBI" id="CHEBI:15378"/>
        <dbReference type="ChEBI" id="CHEBI:29985"/>
        <dbReference type="ChEBI" id="CHEBI:30616"/>
        <dbReference type="ChEBI" id="CHEBI:43474"/>
        <dbReference type="ChEBI" id="CHEBI:58359"/>
        <dbReference type="ChEBI" id="CHEBI:147286"/>
        <dbReference type="ChEBI" id="CHEBI:147287"/>
        <dbReference type="ChEBI" id="CHEBI:456216"/>
        <dbReference type="EC" id="6.3.5.3"/>
    </reaction>
</comment>
<dbReference type="Gene3D" id="3.30.1280.10">
    <property type="entry name" value="Phosphoribosylformylglycinamidine synthase subunit PurS"/>
    <property type="match status" value="1"/>
</dbReference>
<evidence type="ECO:0000256" key="3">
    <source>
        <dbReference type="ARBA" id="ARBA00022741"/>
    </source>
</evidence>
<dbReference type="OrthoDB" id="56303at2157"/>
<dbReference type="GO" id="GO:0005524">
    <property type="term" value="F:ATP binding"/>
    <property type="evidence" value="ECO:0007669"/>
    <property type="project" value="UniProtKB-UniRule"/>
</dbReference>
<evidence type="ECO:0000313" key="10">
    <source>
        <dbReference type="Proteomes" id="UP000050515"/>
    </source>
</evidence>
<keyword evidence="9" id="KW-1185">Reference proteome</keyword>
<evidence type="ECO:0000256" key="6">
    <source>
        <dbReference type="HAMAP-Rule" id="MF_01926"/>
    </source>
</evidence>
<comment type="function">
    <text evidence="6">Part of the phosphoribosylformylglycinamidine synthase complex involved in the purines biosynthetic pathway. Catalyzes the ATP-dependent conversion of formylglycinamide ribonucleotide (FGAR) and glutamine to yield formylglycinamidine ribonucleotide (FGAM) and glutamate. The FGAM synthase complex is composed of three subunits. PurQ produces an ammonia molecule by converting glutamine to glutamate. PurL transfers the ammonia molecule to FGAR to form FGAM in an ATP-dependent manner. PurS interacts with PurQ and PurL and is thought to assist in the transfer of the ammonia molecule from PurQ to PurL.</text>
</comment>
<keyword evidence="2 6" id="KW-0436">Ligase</keyword>
<dbReference type="GO" id="GO:0004642">
    <property type="term" value="F:phosphoribosylformylglycinamidine synthase activity"/>
    <property type="evidence" value="ECO:0007669"/>
    <property type="project" value="UniProtKB-UniRule"/>
</dbReference>
<proteinExistence type="inferred from homology"/>
<dbReference type="InterPro" id="IPR036604">
    <property type="entry name" value="PurS-like_sf"/>
</dbReference>
<dbReference type="Proteomes" id="UP000050320">
    <property type="component" value="Unassembled WGS sequence"/>
</dbReference>
<dbReference type="RefSeq" id="WP_048102209.1">
    <property type="nucleotide sequence ID" value="NZ_JBBYJF010000028.1"/>
</dbReference>
<evidence type="ECO:0000313" key="9">
    <source>
        <dbReference type="Proteomes" id="UP000050320"/>
    </source>
</evidence>
<dbReference type="Pfam" id="PF02700">
    <property type="entry name" value="PurS"/>
    <property type="match status" value="1"/>
</dbReference>
<dbReference type="PANTHER" id="PTHR34696:SF1">
    <property type="entry name" value="PHOSPHORIBOSYLFORMYLGLYCINAMIDINE SYNTHASE SUBUNIT PURS"/>
    <property type="match status" value="1"/>
</dbReference>
<evidence type="ECO:0000256" key="1">
    <source>
        <dbReference type="ARBA" id="ARBA00022490"/>
    </source>
</evidence>
<evidence type="ECO:0000313" key="8">
    <source>
        <dbReference type="EMBL" id="KQB34625.1"/>
    </source>
</evidence>
<dbReference type="HAMAP" id="MF_01926">
    <property type="entry name" value="PurS"/>
    <property type="match status" value="1"/>
</dbReference>
<sequence length="80" mass="9359">MKIRVEIKYLPNVEDPEALSIKRNLSMLGYSGIDDVKTYKIYEFTTSINEEDSMRQIQDISENILTNPVIQEYKIEKISD</sequence>
<accession>A0A0P9F3Z1</accession>
<dbReference type="GeneID" id="84221485"/>
<dbReference type="EMBL" id="LJCQ01000263">
    <property type="protein sequence ID" value="KPV46335.1"/>
    <property type="molecule type" value="Genomic_DNA"/>
</dbReference>
<evidence type="ECO:0000256" key="4">
    <source>
        <dbReference type="ARBA" id="ARBA00022755"/>
    </source>
</evidence>
<dbReference type="SUPFAM" id="SSF82697">
    <property type="entry name" value="PurS-like"/>
    <property type="match status" value="1"/>
</dbReference>
<comment type="pathway">
    <text evidence="6">Purine metabolism; IMP biosynthesis via de novo pathway; 5-amino-1-(5-phospho-D-ribosyl)imidazole from N(2)-formyl-N(1)-(5-phospho-D-ribosyl)glycinamide: step 1/2.</text>
</comment>
<dbReference type="Proteomes" id="UP000050515">
    <property type="component" value="Unassembled WGS sequence"/>
</dbReference>
<dbReference type="EMBL" id="LKBG01000230">
    <property type="protein sequence ID" value="KQB34625.1"/>
    <property type="molecule type" value="Genomic_DNA"/>
</dbReference>
<evidence type="ECO:0000256" key="5">
    <source>
        <dbReference type="ARBA" id="ARBA00022840"/>
    </source>
</evidence>
<comment type="caution">
    <text evidence="7">The sequence shown here is derived from an EMBL/GenBank/DDBJ whole genome shotgun (WGS) entry which is preliminary data.</text>
</comment>
<dbReference type="AlphaFoldDB" id="A0A0P9F3Z1"/>
<evidence type="ECO:0000313" key="7">
    <source>
        <dbReference type="EMBL" id="KPV46335.1"/>
    </source>
</evidence>
<dbReference type="GO" id="GO:0006189">
    <property type="term" value="P:'de novo' IMP biosynthetic process"/>
    <property type="evidence" value="ECO:0007669"/>
    <property type="project" value="UniProtKB-UniRule"/>
</dbReference>
<dbReference type="EC" id="6.3.5.3" evidence="6"/>
<dbReference type="NCBIfam" id="TIGR00302">
    <property type="entry name" value="phosphoribosylformylglycinamidine synthase subunit PurS"/>
    <property type="match status" value="1"/>
</dbReference>
<evidence type="ECO:0000256" key="2">
    <source>
        <dbReference type="ARBA" id="ARBA00022598"/>
    </source>
</evidence>
<protein>
    <recommendedName>
        <fullName evidence="6">Phosphoribosylformylglycinamidine synthase subunit PurS</fullName>
        <shortName evidence="6">FGAM synthase</shortName>
        <ecNumber evidence="6">6.3.5.3</ecNumber>
    </recommendedName>
    <alternativeName>
        <fullName evidence="6">Formylglycinamide ribonucleotide amidotransferase subunit III</fullName>
        <shortName evidence="6">FGAR amidotransferase III</shortName>
        <shortName evidence="6">FGAR-AT III</shortName>
    </alternativeName>
    <alternativeName>
        <fullName evidence="6">Phosphoribosylformylglycinamidine synthase subunit III</fullName>
    </alternativeName>
</protein>
<keyword evidence="1 6" id="KW-0963">Cytoplasm</keyword>
<keyword evidence="4 6" id="KW-0658">Purine biosynthesis</keyword>
<comment type="subunit">
    <text evidence="6">Part of the FGAM synthase complex composed of 1 PurL, 1 PurQ and 2 PurS subunits.</text>
</comment>
<dbReference type="GO" id="GO:0005737">
    <property type="term" value="C:cytoplasm"/>
    <property type="evidence" value="ECO:0007669"/>
    <property type="project" value="UniProtKB-SubCell"/>
</dbReference>
<reference evidence="8 9" key="2">
    <citation type="submission" date="2015-09" db="EMBL/GenBank/DDBJ databases">
        <title>Heavy metals and arsenic resistance mechanisms in polyextremophilic archaea of the family Ferroplasmaceae.</title>
        <authorList>
            <person name="Bulaev A.G."/>
            <person name="Kanygina A.V."/>
        </authorList>
    </citation>
    <scope>NUCLEOTIDE SEQUENCE [LARGE SCALE GENOMIC DNA]</scope>
    <source>
        <strain evidence="8 9">VT</strain>
    </source>
</reference>
<reference evidence="7 10" key="1">
    <citation type="submission" date="2015-09" db="EMBL/GenBank/DDBJ databases">
        <title>Draft genome sequence of Acidiplasma aeolicum DSM 18409.</title>
        <authorList>
            <person name="Hemp J."/>
        </authorList>
    </citation>
    <scope>NUCLEOTIDE SEQUENCE [LARGE SCALE GENOMIC DNA]</scope>
    <source>
        <strain evidence="7 10">V</strain>
    </source>
</reference>
<comment type="subcellular location">
    <subcellularLocation>
        <location evidence="6">Cytoplasm</location>
    </subcellularLocation>
</comment>
<keyword evidence="3 6" id="KW-0547">Nucleotide-binding</keyword>
<dbReference type="UniPathway" id="UPA00074">
    <property type="reaction ID" value="UER00128"/>
</dbReference>
<dbReference type="PANTHER" id="PTHR34696">
    <property type="entry name" value="PHOSPHORIBOSYLFORMYLGLYCINAMIDINE SYNTHASE SUBUNIT PURS"/>
    <property type="match status" value="1"/>
</dbReference>
<organism evidence="7 10">
    <name type="scientific">Acidiplasma aeolicum</name>
    <dbReference type="NCBI Taxonomy" id="507754"/>
    <lineage>
        <taxon>Archaea</taxon>
        <taxon>Methanobacteriati</taxon>
        <taxon>Thermoplasmatota</taxon>
        <taxon>Thermoplasmata</taxon>
        <taxon>Thermoplasmatales</taxon>
        <taxon>Ferroplasmaceae</taxon>
        <taxon>Acidiplasma</taxon>
    </lineage>
</organism>
<dbReference type="PATRIC" id="fig|507754.4.peg.1707"/>
<comment type="similarity">
    <text evidence="6">Belongs to the PurS family.</text>
</comment>
<keyword evidence="5 6" id="KW-0067">ATP-binding</keyword>
<name>A0A0P9F3Z1_9ARCH</name>
<gene>
    <name evidence="6" type="primary">purS</name>
    <name evidence="8" type="ORF">AOG54_04355</name>
    <name evidence="7" type="ORF">SE19_06010</name>
</gene>
<dbReference type="InterPro" id="IPR003850">
    <property type="entry name" value="PurS"/>
</dbReference>